<evidence type="ECO:0000259" key="4">
    <source>
        <dbReference type="Pfam" id="PF07992"/>
    </source>
</evidence>
<dbReference type="Gene3D" id="3.50.50.60">
    <property type="entry name" value="FAD/NAD(P)-binding domain"/>
    <property type="match status" value="2"/>
</dbReference>
<dbReference type="RefSeq" id="WP_344943827.1">
    <property type="nucleotide sequence ID" value="NZ_BAAAZR010000012.1"/>
</dbReference>
<keyword evidence="2" id="KW-0560">Oxidoreductase</keyword>
<protein>
    <recommendedName>
        <fullName evidence="4">FAD/NAD(P)-binding domain-containing protein</fullName>
    </recommendedName>
</protein>
<sequence length="314" mass="32701">MFDVVIIGGGPAGMAAALTLGRVHRPVLLIDAGQGRNATADNMHNFLTRDGTPPAELRKLGREELAAYRTVQTTTETVTDARALDEGGFQLHLPGSGTAATRRLLLATGLADELPGPRGVETLWGRSAFHCPYCHGYECTGKQVAVLGTDPARVRLALQLSRFAADVALCTGGQPLDPAAQVTLESHGVAVRCEAITRLEGTDGRLEQIVFENGPSLASHAVFVLNVPRQRSDLADRLGCATFADGCVEVNEFGQTSVPGVSAAGDMARRATVPMPMAAVIAAAASGTVAAAVIDQDLLCADFGLPNPLAQARG</sequence>
<evidence type="ECO:0000256" key="1">
    <source>
        <dbReference type="ARBA" id="ARBA00022630"/>
    </source>
</evidence>
<dbReference type="InterPro" id="IPR023753">
    <property type="entry name" value="FAD/NAD-binding_dom"/>
</dbReference>
<dbReference type="SUPFAM" id="SSF51905">
    <property type="entry name" value="FAD/NAD(P)-binding domain"/>
    <property type="match status" value="1"/>
</dbReference>
<gene>
    <name evidence="5" type="ORF">GCM10022226_46320</name>
</gene>
<dbReference type="EMBL" id="BAAAZR010000012">
    <property type="protein sequence ID" value="GAA3820709.1"/>
    <property type="molecule type" value="Genomic_DNA"/>
</dbReference>
<evidence type="ECO:0000313" key="6">
    <source>
        <dbReference type="Proteomes" id="UP001500888"/>
    </source>
</evidence>
<dbReference type="Pfam" id="PF07992">
    <property type="entry name" value="Pyr_redox_2"/>
    <property type="match status" value="1"/>
</dbReference>
<dbReference type="PRINTS" id="PR00368">
    <property type="entry name" value="FADPNR"/>
</dbReference>
<feature type="domain" description="FAD/NAD(P)-binding" evidence="4">
    <location>
        <begin position="2"/>
        <end position="279"/>
    </location>
</feature>
<reference evidence="6" key="1">
    <citation type="journal article" date="2019" name="Int. J. Syst. Evol. Microbiol.">
        <title>The Global Catalogue of Microorganisms (GCM) 10K type strain sequencing project: providing services to taxonomists for standard genome sequencing and annotation.</title>
        <authorList>
            <consortium name="The Broad Institute Genomics Platform"/>
            <consortium name="The Broad Institute Genome Sequencing Center for Infectious Disease"/>
            <person name="Wu L."/>
            <person name="Ma J."/>
        </authorList>
    </citation>
    <scope>NUCLEOTIDE SEQUENCE [LARGE SCALE GENOMIC DNA]</scope>
    <source>
        <strain evidence="6">JCM 16908</strain>
    </source>
</reference>
<name>A0ABP7IKG3_9ACTN</name>
<proteinExistence type="predicted"/>
<evidence type="ECO:0000313" key="5">
    <source>
        <dbReference type="EMBL" id="GAA3820709.1"/>
    </source>
</evidence>
<evidence type="ECO:0000256" key="2">
    <source>
        <dbReference type="ARBA" id="ARBA00023002"/>
    </source>
</evidence>
<dbReference type="InterPro" id="IPR036188">
    <property type="entry name" value="FAD/NAD-bd_sf"/>
</dbReference>
<dbReference type="Proteomes" id="UP001500888">
    <property type="component" value="Unassembled WGS sequence"/>
</dbReference>
<keyword evidence="6" id="KW-1185">Reference proteome</keyword>
<dbReference type="PRINTS" id="PR00469">
    <property type="entry name" value="PNDRDTASEII"/>
</dbReference>
<keyword evidence="1" id="KW-0285">Flavoprotein</keyword>
<organism evidence="5 6">
    <name type="scientific">Sphaerisporangium flaviroseum</name>
    <dbReference type="NCBI Taxonomy" id="509199"/>
    <lineage>
        <taxon>Bacteria</taxon>
        <taxon>Bacillati</taxon>
        <taxon>Actinomycetota</taxon>
        <taxon>Actinomycetes</taxon>
        <taxon>Streptosporangiales</taxon>
        <taxon>Streptosporangiaceae</taxon>
        <taxon>Sphaerisporangium</taxon>
    </lineage>
</organism>
<evidence type="ECO:0000256" key="3">
    <source>
        <dbReference type="ARBA" id="ARBA00048132"/>
    </source>
</evidence>
<dbReference type="PANTHER" id="PTHR48105">
    <property type="entry name" value="THIOREDOXIN REDUCTASE 1-RELATED-RELATED"/>
    <property type="match status" value="1"/>
</dbReference>
<comment type="caution">
    <text evidence="5">The sequence shown here is derived from an EMBL/GenBank/DDBJ whole genome shotgun (WGS) entry which is preliminary data.</text>
</comment>
<comment type="catalytic activity">
    <reaction evidence="3">
        <text>[thioredoxin]-dithiol + NADP(+) = [thioredoxin]-disulfide + NADPH + H(+)</text>
        <dbReference type="Rhea" id="RHEA:20345"/>
        <dbReference type="Rhea" id="RHEA-COMP:10698"/>
        <dbReference type="Rhea" id="RHEA-COMP:10700"/>
        <dbReference type="ChEBI" id="CHEBI:15378"/>
        <dbReference type="ChEBI" id="CHEBI:29950"/>
        <dbReference type="ChEBI" id="CHEBI:50058"/>
        <dbReference type="ChEBI" id="CHEBI:57783"/>
        <dbReference type="ChEBI" id="CHEBI:58349"/>
        <dbReference type="EC" id="1.8.1.9"/>
    </reaction>
</comment>
<accession>A0ABP7IKG3</accession>
<dbReference type="InterPro" id="IPR050097">
    <property type="entry name" value="Ferredoxin-NADP_redctase_2"/>
</dbReference>